<dbReference type="Gene3D" id="3.40.50.11260">
    <property type="match status" value="1"/>
</dbReference>
<feature type="domain" description="Histidine kinase/HSP90-like ATPase" evidence="14">
    <location>
        <begin position="26"/>
        <end position="183"/>
    </location>
</feature>
<dbReference type="GO" id="GO:0051082">
    <property type="term" value="F:unfolded protein binding"/>
    <property type="evidence" value="ECO:0007669"/>
    <property type="project" value="UniProtKB-UniRule"/>
</dbReference>
<evidence type="ECO:0000256" key="7">
    <source>
        <dbReference type="ARBA" id="ARBA00023186"/>
    </source>
</evidence>
<feature type="region of interest" description="Disordered" evidence="13">
    <location>
        <begin position="671"/>
        <end position="692"/>
    </location>
</feature>
<evidence type="ECO:0000256" key="13">
    <source>
        <dbReference type="SAM" id="MobiDB-lite"/>
    </source>
</evidence>
<dbReference type="SUPFAM" id="SSF110942">
    <property type="entry name" value="HSP90 C-terminal domain"/>
    <property type="match status" value="1"/>
</dbReference>
<gene>
    <name evidence="10 15" type="primary">htpG</name>
    <name evidence="15" type="ORF">H9850_09605</name>
</gene>
<dbReference type="InterPro" id="IPR037196">
    <property type="entry name" value="HSP90_C"/>
</dbReference>
<evidence type="ECO:0000256" key="11">
    <source>
        <dbReference type="PIRSR" id="PIRSR002583-1"/>
    </source>
</evidence>
<dbReference type="SUPFAM" id="SSF54211">
    <property type="entry name" value="Ribosomal protein S5 domain 2-like"/>
    <property type="match status" value="1"/>
</dbReference>
<keyword evidence="7 10" id="KW-0143">Chaperone</keyword>
<dbReference type="PROSITE" id="PS00298">
    <property type="entry name" value="HSP90"/>
    <property type="match status" value="1"/>
</dbReference>
<feature type="region of interest" description="A; substrate-binding" evidence="10">
    <location>
        <begin position="1"/>
        <end position="359"/>
    </location>
</feature>
<feature type="coiled-coil region" evidence="12">
    <location>
        <begin position="518"/>
        <end position="545"/>
    </location>
</feature>
<evidence type="ECO:0000313" key="16">
    <source>
        <dbReference type="Proteomes" id="UP000886829"/>
    </source>
</evidence>
<dbReference type="InterPro" id="IPR020575">
    <property type="entry name" value="Hsp90_N"/>
</dbReference>
<dbReference type="InterPro" id="IPR003594">
    <property type="entry name" value="HATPase_dom"/>
</dbReference>
<feature type="region of interest" description="C" evidence="10">
    <location>
        <begin position="577"/>
        <end position="692"/>
    </location>
</feature>
<dbReference type="SMART" id="SM00387">
    <property type="entry name" value="HATPase_c"/>
    <property type="match status" value="1"/>
</dbReference>
<dbReference type="PRINTS" id="PR00775">
    <property type="entry name" value="HEATSHOCK90"/>
</dbReference>
<dbReference type="FunFam" id="3.30.230.80:FF:000002">
    <property type="entry name" value="Molecular chaperone HtpG"/>
    <property type="match status" value="1"/>
</dbReference>
<dbReference type="Proteomes" id="UP000886829">
    <property type="component" value="Unassembled WGS sequence"/>
</dbReference>
<keyword evidence="6 10" id="KW-0346">Stress response</keyword>
<evidence type="ECO:0000313" key="15">
    <source>
        <dbReference type="EMBL" id="HIX57708.1"/>
    </source>
</evidence>
<dbReference type="AlphaFoldDB" id="A0A9D1WEQ0"/>
<dbReference type="Pfam" id="PF00183">
    <property type="entry name" value="HSP90"/>
    <property type="match status" value="1"/>
</dbReference>
<dbReference type="SUPFAM" id="SSF55874">
    <property type="entry name" value="ATPase domain of HSP90 chaperone/DNA topoisomerase II/histidine kinase"/>
    <property type="match status" value="1"/>
</dbReference>
<dbReference type="Gene3D" id="1.20.120.790">
    <property type="entry name" value="Heat shock protein 90, C-terminal domain"/>
    <property type="match status" value="1"/>
</dbReference>
<feature type="binding site" evidence="11">
    <location>
        <position position="37"/>
    </location>
    <ligand>
        <name>ATP</name>
        <dbReference type="ChEBI" id="CHEBI:30616"/>
    </ligand>
</feature>
<dbReference type="GO" id="GO:0005737">
    <property type="term" value="C:cytoplasm"/>
    <property type="evidence" value="ECO:0007669"/>
    <property type="project" value="UniProtKB-SubCell"/>
</dbReference>
<accession>A0A9D1WEQ0</accession>
<dbReference type="PANTHER" id="PTHR11528">
    <property type="entry name" value="HEAT SHOCK PROTEIN 90 FAMILY MEMBER"/>
    <property type="match status" value="1"/>
</dbReference>
<keyword evidence="12" id="KW-0175">Coiled coil</keyword>
<dbReference type="HAMAP" id="MF_00505">
    <property type="entry name" value="HSP90"/>
    <property type="match status" value="1"/>
</dbReference>
<dbReference type="GO" id="GO:0016887">
    <property type="term" value="F:ATP hydrolysis activity"/>
    <property type="evidence" value="ECO:0007669"/>
    <property type="project" value="InterPro"/>
</dbReference>
<feature type="binding site" evidence="11">
    <location>
        <position position="79"/>
    </location>
    <ligand>
        <name>ATP</name>
        <dbReference type="ChEBI" id="CHEBI:30616"/>
    </ligand>
</feature>
<keyword evidence="5 10" id="KW-0067">ATP-binding</keyword>
<evidence type="ECO:0000256" key="5">
    <source>
        <dbReference type="ARBA" id="ARBA00022840"/>
    </source>
</evidence>
<feature type="binding site" evidence="11">
    <location>
        <position position="173"/>
    </location>
    <ligand>
        <name>ATP</name>
        <dbReference type="ChEBI" id="CHEBI:30616"/>
    </ligand>
</feature>
<feature type="binding site" evidence="11">
    <location>
        <position position="84"/>
    </location>
    <ligand>
        <name>ATP</name>
        <dbReference type="ChEBI" id="CHEBI:30616"/>
    </ligand>
</feature>
<dbReference type="FunFam" id="3.30.565.10:FF:000009">
    <property type="entry name" value="Molecular chaperone HtpG"/>
    <property type="match status" value="1"/>
</dbReference>
<dbReference type="InterPro" id="IPR001404">
    <property type="entry name" value="Hsp90_fam"/>
</dbReference>
<feature type="binding site" evidence="11">
    <location>
        <position position="98"/>
    </location>
    <ligand>
        <name>ATP</name>
        <dbReference type="ChEBI" id="CHEBI:30616"/>
    </ligand>
</feature>
<dbReference type="Gene3D" id="3.30.565.10">
    <property type="entry name" value="Histidine kinase-like ATPase, C-terminal domain"/>
    <property type="match status" value="1"/>
</dbReference>
<evidence type="ECO:0000256" key="3">
    <source>
        <dbReference type="ARBA" id="ARBA00022490"/>
    </source>
</evidence>
<keyword evidence="4 10" id="KW-0547">Nucleotide-binding</keyword>
<evidence type="ECO:0000256" key="1">
    <source>
        <dbReference type="ARBA" id="ARBA00004496"/>
    </source>
</evidence>
<comment type="subunit">
    <text evidence="10">Homodimer.</text>
</comment>
<dbReference type="Pfam" id="PF13589">
    <property type="entry name" value="HATPase_c_3"/>
    <property type="match status" value="1"/>
</dbReference>
<reference evidence="15" key="2">
    <citation type="submission" date="2021-04" db="EMBL/GenBank/DDBJ databases">
        <authorList>
            <person name="Gilroy R."/>
        </authorList>
    </citation>
    <scope>NUCLEOTIDE SEQUENCE</scope>
    <source>
        <strain evidence="15">USASDec5-558</strain>
    </source>
</reference>
<dbReference type="GO" id="GO:0005524">
    <property type="term" value="F:ATP binding"/>
    <property type="evidence" value="ECO:0007669"/>
    <property type="project" value="UniProtKB-UniRule"/>
</dbReference>
<evidence type="ECO:0000256" key="8">
    <source>
        <dbReference type="ARBA" id="ARBA00058590"/>
    </source>
</evidence>
<dbReference type="InterPro" id="IPR019805">
    <property type="entry name" value="Heat_shock_protein_90_CS"/>
</dbReference>
<feature type="binding site" evidence="11">
    <location>
        <position position="359"/>
    </location>
    <ligand>
        <name>ATP</name>
        <dbReference type="ChEBI" id="CHEBI:30616"/>
    </ligand>
</feature>
<dbReference type="EMBL" id="DXEV01000189">
    <property type="protein sequence ID" value="HIX57708.1"/>
    <property type="molecule type" value="Genomic_DNA"/>
</dbReference>
<comment type="subcellular location">
    <subcellularLocation>
        <location evidence="1 10">Cytoplasm</location>
    </subcellularLocation>
</comment>
<dbReference type="InterPro" id="IPR036890">
    <property type="entry name" value="HATPase_C_sf"/>
</dbReference>
<name>A0A9D1WEQ0_9GAMM</name>
<sequence length="692" mass="77399">MAATVHGFQTEVTKLLNLLANSLYSNKEVFLRELISNASDAIDKLHFLSLTQPDLIKDDPEFKIRVRADKDNKTLTITDNGIGMTLDEANTNLGTIAKSGTEEFVKQLSGDQAKDSQLIGQFGVGFYSAFIVADRVTVVSRSAKVPASEGVRWSSDGLGSFESENVDVPARGTQVILHLKDDASNFLNTWSLRDVISKYSDHISVPVELYDVSYEQPEEQSADNKDAVVAEEEGVESKKEPIEKWDYVQVNNAKALWTRPAKEISDDEYKSFYKHTFDDYQDPVTWSHNKVEGELEYTSLLYIPSHAPMTMMMREPHLGVKLYVQRVFIMDEDEQFLPSYLRFVRGLIDTNALPLNVSREILQDSRVTRKLKSALTKRALGMIEKLSANKEEYSKFVANFNNVLKEGISEQSANQEQLLKLIRFASTKDTSSSKNVSLEDYVKNMKEGQKHIYFLCAEDYDKAVNSPYLERLKAKDIEVLLMWDQPIDSWFSSFLREFQGKSFVSATSEDLDLGDLENEQDKQAAEEAQKSHEDLIKRFKDALGEQVSDVKVTTLLNDSPACLVTSNAAFSFQMKMMAKMQGMSLPEDKGVLELNPNHPLVQKAYAEQNESVFKDYAELIFLQASLSEQGQVKNPSAFVALMNRLLLGTSAAAADATPAATNAAGEAVEVEVVEPVSNKDDKDNQGSGSLEA</sequence>
<dbReference type="GO" id="GO:0140662">
    <property type="term" value="F:ATP-dependent protein folding chaperone"/>
    <property type="evidence" value="ECO:0007669"/>
    <property type="project" value="InterPro"/>
</dbReference>
<comment type="caution">
    <text evidence="10">Lacks conserved residue(s) required for the propagation of feature annotation.</text>
</comment>
<feature type="binding site" evidence="11">
    <location>
        <begin position="99"/>
        <end position="100"/>
    </location>
    <ligand>
        <name>ATP</name>
        <dbReference type="ChEBI" id="CHEBI:30616"/>
    </ligand>
</feature>
<reference evidence="15" key="1">
    <citation type="journal article" date="2021" name="PeerJ">
        <title>Extensive microbial diversity within the chicken gut microbiome revealed by metagenomics and culture.</title>
        <authorList>
            <person name="Gilroy R."/>
            <person name="Ravi A."/>
            <person name="Getino M."/>
            <person name="Pursley I."/>
            <person name="Horton D.L."/>
            <person name="Alikhan N.F."/>
            <person name="Baker D."/>
            <person name="Gharbi K."/>
            <person name="Hall N."/>
            <person name="Watson M."/>
            <person name="Adriaenssens E.M."/>
            <person name="Foster-Nyarko E."/>
            <person name="Jarju S."/>
            <person name="Secka A."/>
            <person name="Antonio M."/>
            <person name="Oren A."/>
            <person name="Chaudhuri R.R."/>
            <person name="La Ragione R."/>
            <person name="Hildebrand F."/>
            <person name="Pallen M.J."/>
        </authorList>
    </citation>
    <scope>NUCLEOTIDE SEQUENCE</scope>
    <source>
        <strain evidence="15">USASDec5-558</strain>
    </source>
</reference>
<dbReference type="NCBIfam" id="NF003555">
    <property type="entry name" value="PRK05218.1"/>
    <property type="match status" value="1"/>
</dbReference>
<feature type="binding site" evidence="11">
    <location>
        <begin position="121"/>
        <end position="126"/>
    </location>
    <ligand>
        <name>ATP</name>
        <dbReference type="ChEBI" id="CHEBI:30616"/>
    </ligand>
</feature>
<dbReference type="InterPro" id="IPR020568">
    <property type="entry name" value="Ribosomal_Su5_D2-typ_SF"/>
</dbReference>
<evidence type="ECO:0000256" key="12">
    <source>
        <dbReference type="SAM" id="Coils"/>
    </source>
</evidence>
<proteinExistence type="inferred from homology"/>
<dbReference type="CDD" id="cd16927">
    <property type="entry name" value="HATPase_Hsp90-like"/>
    <property type="match status" value="1"/>
</dbReference>
<feature type="binding site" evidence="11">
    <location>
        <position position="33"/>
    </location>
    <ligand>
        <name>ATP</name>
        <dbReference type="ChEBI" id="CHEBI:30616"/>
    </ligand>
</feature>
<keyword evidence="3 10" id="KW-0963">Cytoplasm</keyword>
<evidence type="ECO:0000256" key="9">
    <source>
        <dbReference type="ARBA" id="ARBA00070675"/>
    </source>
</evidence>
<protein>
    <recommendedName>
        <fullName evidence="9 10">Chaperone protein HtpG</fullName>
    </recommendedName>
    <alternativeName>
        <fullName evidence="10">Heat shock protein HtpG</fullName>
    </alternativeName>
    <alternativeName>
        <fullName evidence="10">High temperature protein G</fullName>
    </alternativeName>
</protein>
<comment type="similarity">
    <text evidence="2 10">Belongs to the heat shock protein 90 family.</text>
</comment>
<dbReference type="PIRSF" id="PIRSF002583">
    <property type="entry name" value="Hsp90"/>
    <property type="match status" value="1"/>
</dbReference>
<evidence type="ECO:0000256" key="2">
    <source>
        <dbReference type="ARBA" id="ARBA00008239"/>
    </source>
</evidence>
<comment type="function">
    <text evidence="8 10">Molecular chaperone. Has ATPase activity.</text>
</comment>
<evidence type="ECO:0000256" key="10">
    <source>
        <dbReference type="HAMAP-Rule" id="MF_00505"/>
    </source>
</evidence>
<feature type="binding site" evidence="11">
    <location>
        <position position="92"/>
    </location>
    <ligand>
        <name>ATP</name>
        <dbReference type="ChEBI" id="CHEBI:30616"/>
    </ligand>
</feature>
<comment type="caution">
    <text evidence="15">The sequence shown here is derived from an EMBL/GenBank/DDBJ whole genome shotgun (WGS) entry which is preliminary data.</text>
</comment>
<dbReference type="Gene3D" id="3.30.230.80">
    <property type="match status" value="1"/>
</dbReference>
<organism evidence="15 16">
    <name type="scientific">Candidatus Anaerobiospirillum pullistercoris</name>
    <dbReference type="NCBI Taxonomy" id="2838452"/>
    <lineage>
        <taxon>Bacteria</taxon>
        <taxon>Pseudomonadati</taxon>
        <taxon>Pseudomonadota</taxon>
        <taxon>Gammaproteobacteria</taxon>
        <taxon>Aeromonadales</taxon>
        <taxon>Succinivibrionaceae</taxon>
        <taxon>Anaerobiospirillum</taxon>
    </lineage>
</organism>
<evidence type="ECO:0000256" key="4">
    <source>
        <dbReference type="ARBA" id="ARBA00022741"/>
    </source>
</evidence>
<evidence type="ECO:0000256" key="6">
    <source>
        <dbReference type="ARBA" id="ARBA00023016"/>
    </source>
</evidence>
<evidence type="ECO:0000259" key="14">
    <source>
        <dbReference type="SMART" id="SM00387"/>
    </source>
</evidence>